<evidence type="ECO:0000313" key="1">
    <source>
        <dbReference type="EMBL" id="SVE43976.1"/>
    </source>
</evidence>
<dbReference type="SUPFAM" id="SSF64484">
    <property type="entry name" value="beta and beta-prime subunits of DNA dependent RNA-polymerase"/>
    <property type="match status" value="1"/>
</dbReference>
<accession>A0A383DHK7</accession>
<dbReference type="Gene3D" id="1.10.150.390">
    <property type="match status" value="1"/>
</dbReference>
<evidence type="ECO:0008006" key="2">
    <source>
        <dbReference type="Google" id="ProtNLM"/>
    </source>
</evidence>
<sequence length="57" mass="5957">SVLARAAFEITVPTIANAAKLGEIEELKGITENVIVGSLIPIGSGTVDIFMKSNTKK</sequence>
<protein>
    <recommendedName>
        <fullName evidence="2">RNA polymerase Rpb1 domain-containing protein</fullName>
    </recommendedName>
</protein>
<dbReference type="AlphaFoldDB" id="A0A383DHK7"/>
<gene>
    <name evidence="1" type="ORF">METZ01_LOCUS496830</name>
</gene>
<dbReference type="EMBL" id="UINC01217395">
    <property type="protein sequence ID" value="SVE43976.1"/>
    <property type="molecule type" value="Genomic_DNA"/>
</dbReference>
<proteinExistence type="predicted"/>
<name>A0A383DHK7_9ZZZZ</name>
<reference evidence="1" key="1">
    <citation type="submission" date="2018-05" db="EMBL/GenBank/DDBJ databases">
        <authorList>
            <person name="Lanie J.A."/>
            <person name="Ng W.-L."/>
            <person name="Kazmierczak K.M."/>
            <person name="Andrzejewski T.M."/>
            <person name="Davidsen T.M."/>
            <person name="Wayne K.J."/>
            <person name="Tettelin H."/>
            <person name="Glass J.I."/>
            <person name="Rusch D."/>
            <person name="Podicherti R."/>
            <person name="Tsui H.-C.T."/>
            <person name="Winkler M.E."/>
        </authorList>
    </citation>
    <scope>NUCLEOTIDE SEQUENCE</scope>
</reference>
<feature type="non-terminal residue" evidence="1">
    <location>
        <position position="1"/>
    </location>
</feature>
<organism evidence="1">
    <name type="scientific">marine metagenome</name>
    <dbReference type="NCBI Taxonomy" id="408172"/>
    <lineage>
        <taxon>unclassified sequences</taxon>
        <taxon>metagenomes</taxon>
        <taxon>ecological metagenomes</taxon>
    </lineage>
</organism>